<feature type="domain" description="EndoU" evidence="2">
    <location>
        <begin position="1"/>
        <end position="79"/>
    </location>
</feature>
<evidence type="ECO:0000256" key="1">
    <source>
        <dbReference type="ARBA" id="ARBA00022801"/>
    </source>
</evidence>
<dbReference type="InterPro" id="IPR037227">
    <property type="entry name" value="EndoU-like"/>
</dbReference>
<evidence type="ECO:0000313" key="4">
    <source>
        <dbReference type="WBParaSite" id="Hba_16274"/>
    </source>
</evidence>
<dbReference type="InterPro" id="IPR018998">
    <property type="entry name" value="EndoU_C"/>
</dbReference>
<dbReference type="PROSITE" id="PS51959">
    <property type="entry name" value="ENDOU"/>
    <property type="match status" value="1"/>
</dbReference>
<sequence length="79" mass="8973">MKRNGIQISTQFSWREWKALQKSFLLNSSPEFEIAVYTLCALAGGKCSMTIDNDPVTIHASTIIKNDVIPVSFIYNKYE</sequence>
<proteinExistence type="predicted"/>
<dbReference type="GO" id="GO:0016787">
    <property type="term" value="F:hydrolase activity"/>
    <property type="evidence" value="ECO:0007669"/>
    <property type="project" value="UniProtKB-KW"/>
</dbReference>
<dbReference type="AlphaFoldDB" id="A0A1I7XF29"/>
<dbReference type="GO" id="GO:0004521">
    <property type="term" value="F:RNA endonuclease activity"/>
    <property type="evidence" value="ECO:0007669"/>
    <property type="project" value="InterPro"/>
</dbReference>
<dbReference type="Pfam" id="PF09412">
    <property type="entry name" value="XendoU"/>
    <property type="match status" value="1"/>
</dbReference>
<reference evidence="4" key="1">
    <citation type="submission" date="2016-11" db="UniProtKB">
        <authorList>
            <consortium name="WormBaseParasite"/>
        </authorList>
    </citation>
    <scope>IDENTIFICATION</scope>
</reference>
<dbReference type="SUPFAM" id="SSF142877">
    <property type="entry name" value="EndoU-like"/>
    <property type="match status" value="1"/>
</dbReference>
<protein>
    <submittedName>
        <fullName evidence="4">XendoU domain-containing protein</fullName>
    </submittedName>
</protein>
<organism evidence="3 4">
    <name type="scientific">Heterorhabditis bacteriophora</name>
    <name type="common">Entomopathogenic nematode worm</name>
    <dbReference type="NCBI Taxonomy" id="37862"/>
    <lineage>
        <taxon>Eukaryota</taxon>
        <taxon>Metazoa</taxon>
        <taxon>Ecdysozoa</taxon>
        <taxon>Nematoda</taxon>
        <taxon>Chromadorea</taxon>
        <taxon>Rhabditida</taxon>
        <taxon>Rhabditina</taxon>
        <taxon>Rhabditomorpha</taxon>
        <taxon>Strongyloidea</taxon>
        <taxon>Heterorhabditidae</taxon>
        <taxon>Heterorhabditis</taxon>
    </lineage>
</organism>
<evidence type="ECO:0000259" key="2">
    <source>
        <dbReference type="PROSITE" id="PS51959"/>
    </source>
</evidence>
<keyword evidence="3" id="KW-1185">Reference proteome</keyword>
<keyword evidence="1" id="KW-0378">Hydrolase</keyword>
<accession>A0A1I7XF29</accession>
<name>A0A1I7XF29_HETBA</name>
<dbReference type="Proteomes" id="UP000095283">
    <property type="component" value="Unplaced"/>
</dbReference>
<evidence type="ECO:0000313" key="3">
    <source>
        <dbReference type="Proteomes" id="UP000095283"/>
    </source>
</evidence>
<dbReference type="WBParaSite" id="Hba_16274">
    <property type="protein sequence ID" value="Hba_16274"/>
    <property type="gene ID" value="Hba_16274"/>
</dbReference>